<keyword evidence="6 10" id="KW-0547">Nucleotide-binding</keyword>
<dbReference type="Gene3D" id="3.40.1700.10">
    <property type="entry name" value="DNA integrity scanning protein, DisA, N-terminal domain"/>
    <property type="match status" value="1"/>
</dbReference>
<dbReference type="RefSeq" id="WP_092319434.1">
    <property type="nucleotide sequence ID" value="NZ_FOKY01000012.1"/>
</dbReference>
<dbReference type="GO" id="GO:0006171">
    <property type="term" value="P:cAMP biosynthetic process"/>
    <property type="evidence" value="ECO:0007669"/>
    <property type="project" value="InterPro"/>
</dbReference>
<keyword evidence="7 10" id="KW-0067">ATP-binding</keyword>
<keyword evidence="8 10" id="KW-1133">Transmembrane helix</keyword>
<evidence type="ECO:0000256" key="5">
    <source>
        <dbReference type="ARBA" id="ARBA00022695"/>
    </source>
</evidence>
<dbReference type="Pfam" id="PF19293">
    <property type="entry name" value="CdaA_N"/>
    <property type="match status" value="1"/>
</dbReference>
<dbReference type="PANTHER" id="PTHR34185">
    <property type="entry name" value="DIADENYLATE CYCLASE"/>
    <property type="match status" value="1"/>
</dbReference>
<evidence type="ECO:0000313" key="12">
    <source>
        <dbReference type="EMBL" id="SFB85934.1"/>
    </source>
</evidence>
<dbReference type="InterPro" id="IPR014046">
    <property type="entry name" value="C-di-AMP_synthase"/>
</dbReference>
<dbReference type="NCBIfam" id="TIGR00159">
    <property type="entry name" value="diadenylate cyclase CdaA"/>
    <property type="match status" value="1"/>
</dbReference>
<evidence type="ECO:0000313" key="13">
    <source>
        <dbReference type="Proteomes" id="UP000240042"/>
    </source>
</evidence>
<comment type="function">
    <text evidence="10">Catalyzes the condensation of 2 ATP molecules into cyclic di-AMP (c-di-AMP), a second messenger used to regulate differing processes in different bacteria.</text>
</comment>
<feature type="transmembrane region" description="Helical" evidence="10">
    <location>
        <begin position="39"/>
        <end position="61"/>
    </location>
</feature>
<evidence type="ECO:0000259" key="11">
    <source>
        <dbReference type="PROSITE" id="PS51794"/>
    </source>
</evidence>
<proteinExistence type="inferred from homology"/>
<comment type="catalytic activity">
    <reaction evidence="1 10">
        <text>2 ATP = 3',3'-c-di-AMP + 2 diphosphate</text>
        <dbReference type="Rhea" id="RHEA:35655"/>
        <dbReference type="ChEBI" id="CHEBI:30616"/>
        <dbReference type="ChEBI" id="CHEBI:33019"/>
        <dbReference type="ChEBI" id="CHEBI:71500"/>
        <dbReference type="EC" id="2.7.7.85"/>
    </reaction>
</comment>
<dbReference type="PROSITE" id="PS51794">
    <property type="entry name" value="DAC"/>
    <property type="match status" value="1"/>
</dbReference>
<dbReference type="InterPro" id="IPR003390">
    <property type="entry name" value="DNA_integrity_scan_DisA_N"/>
</dbReference>
<dbReference type="InterPro" id="IPR036888">
    <property type="entry name" value="DNA_integrity_DisA_N_sf"/>
</dbReference>
<name>A0A1I1EFJ0_BREAD</name>
<evidence type="ECO:0000256" key="9">
    <source>
        <dbReference type="ARBA" id="ARBA00023136"/>
    </source>
</evidence>
<dbReference type="HAMAP" id="MF_01499">
    <property type="entry name" value="DacA"/>
    <property type="match status" value="1"/>
</dbReference>
<dbReference type="Pfam" id="PF02457">
    <property type="entry name" value="DAC"/>
    <property type="match status" value="1"/>
</dbReference>
<evidence type="ECO:0000256" key="10">
    <source>
        <dbReference type="HAMAP-Rule" id="MF_01499"/>
    </source>
</evidence>
<dbReference type="SUPFAM" id="SSF143597">
    <property type="entry name" value="YojJ-like"/>
    <property type="match status" value="1"/>
</dbReference>
<keyword evidence="5 10" id="KW-0548">Nucleotidyltransferase</keyword>
<evidence type="ECO:0000256" key="3">
    <source>
        <dbReference type="ARBA" id="ARBA00022679"/>
    </source>
</evidence>
<evidence type="ECO:0000256" key="2">
    <source>
        <dbReference type="ARBA" id="ARBA00022475"/>
    </source>
</evidence>
<keyword evidence="9 10" id="KW-0472">Membrane</keyword>
<sequence length="239" mass="27166">MNTFVLLTNLADIIFTGIVIYGLYEFFRGTHTATIVKGILLAVGIYILAGKFNFTTLTWIIEKLITNFPIFMVVVFQPELRRFFSNLGQTRKKIMLSQIFTSELSQILLILSKNRTGALIIIEGQVHLDEFIHNGIELDAKFSKELILTIFHSGTPLHDGAVIIRNERVLAAQVFLPTDYSHSTDRGTRHQAGTYITRDHDCITFMVSEEDGGISYAQNDHLKKIPRKKIEEILHEILS</sequence>
<comment type="similarity">
    <text evidence="10">Belongs to the adenylate cyclase family. DacA/CdaA subfamily.</text>
</comment>
<dbReference type="EC" id="2.7.7.85" evidence="10"/>
<keyword evidence="13" id="KW-1185">Reference proteome</keyword>
<dbReference type="GO" id="GO:0106408">
    <property type="term" value="F:diadenylate cyclase activity"/>
    <property type="evidence" value="ECO:0007669"/>
    <property type="project" value="UniProtKB-EC"/>
</dbReference>
<dbReference type="GO" id="GO:0004016">
    <property type="term" value="F:adenylate cyclase activity"/>
    <property type="evidence" value="ECO:0007669"/>
    <property type="project" value="UniProtKB-UniRule"/>
</dbReference>
<dbReference type="AlphaFoldDB" id="A0A1I1EFJ0"/>
<dbReference type="GO" id="GO:0005524">
    <property type="term" value="F:ATP binding"/>
    <property type="evidence" value="ECO:0007669"/>
    <property type="project" value="UniProtKB-UniRule"/>
</dbReference>
<protein>
    <recommendedName>
        <fullName evidence="10">Diadenylate cyclase</fullName>
        <shortName evidence="10">DAC</shortName>
        <ecNumber evidence="10">2.7.7.85</ecNumber>
    </recommendedName>
    <alternativeName>
        <fullName evidence="10">Cyclic-di-AMP synthase</fullName>
        <shortName evidence="10">c-di-AMP synthase</shortName>
    </alternativeName>
</protein>
<dbReference type="PIRSF" id="PIRSF004793">
    <property type="entry name" value="UCP004793"/>
    <property type="match status" value="1"/>
</dbReference>
<comment type="subunit">
    <text evidence="10">Probably a homodimer.</text>
</comment>
<dbReference type="PANTHER" id="PTHR34185:SF1">
    <property type="entry name" value="DIADENYLATE CYCLASE"/>
    <property type="match status" value="1"/>
</dbReference>
<keyword evidence="3 10" id="KW-0808">Transferase</keyword>
<comment type="caution">
    <text evidence="10">Lacks conserved residue(s) required for the propagation of feature annotation.</text>
</comment>
<dbReference type="EMBL" id="FOKY01000012">
    <property type="protein sequence ID" value="SFB85934.1"/>
    <property type="molecule type" value="Genomic_DNA"/>
</dbReference>
<feature type="transmembrane region" description="Helical" evidence="10">
    <location>
        <begin position="6"/>
        <end position="27"/>
    </location>
</feature>
<evidence type="ECO:0000256" key="6">
    <source>
        <dbReference type="ARBA" id="ARBA00022741"/>
    </source>
</evidence>
<dbReference type="OrthoDB" id="9807385at2"/>
<organism evidence="12 13">
    <name type="scientific">Brevinema andersonii</name>
    <dbReference type="NCBI Taxonomy" id="34097"/>
    <lineage>
        <taxon>Bacteria</taxon>
        <taxon>Pseudomonadati</taxon>
        <taxon>Spirochaetota</taxon>
        <taxon>Spirochaetia</taxon>
        <taxon>Brevinematales</taxon>
        <taxon>Brevinemataceae</taxon>
        <taxon>Brevinema</taxon>
    </lineage>
</organism>
<accession>A0A1I1EFJ0</accession>
<gene>
    <name evidence="10" type="primary">dacA</name>
    <name evidence="12" type="ORF">SAMN02745150_01095</name>
</gene>
<dbReference type="Proteomes" id="UP000240042">
    <property type="component" value="Unassembled WGS sequence"/>
</dbReference>
<evidence type="ECO:0000256" key="1">
    <source>
        <dbReference type="ARBA" id="ARBA00000877"/>
    </source>
</evidence>
<evidence type="ECO:0000256" key="7">
    <source>
        <dbReference type="ARBA" id="ARBA00022840"/>
    </source>
</evidence>
<keyword evidence="2 10" id="KW-1003">Cell membrane</keyword>
<dbReference type="InterPro" id="IPR034701">
    <property type="entry name" value="CdaA"/>
</dbReference>
<dbReference type="InterPro" id="IPR050338">
    <property type="entry name" value="DisA"/>
</dbReference>
<evidence type="ECO:0000256" key="4">
    <source>
        <dbReference type="ARBA" id="ARBA00022692"/>
    </source>
</evidence>
<reference evidence="13" key="1">
    <citation type="submission" date="2016-10" db="EMBL/GenBank/DDBJ databases">
        <authorList>
            <person name="Varghese N."/>
            <person name="Submissions S."/>
        </authorList>
    </citation>
    <scope>NUCLEOTIDE SEQUENCE [LARGE SCALE GENOMIC DNA]</scope>
    <source>
        <strain evidence="13">ATCC 43811</strain>
    </source>
</reference>
<keyword evidence="4 10" id="KW-0812">Transmembrane</keyword>
<evidence type="ECO:0000256" key="8">
    <source>
        <dbReference type="ARBA" id="ARBA00022989"/>
    </source>
</evidence>
<dbReference type="STRING" id="34097.SAMN02745150_01095"/>
<feature type="domain" description="DAC" evidence="11">
    <location>
        <begin position="77"/>
        <end position="229"/>
    </location>
</feature>
<dbReference type="InterPro" id="IPR045585">
    <property type="entry name" value="CdaA_N"/>
</dbReference>